<dbReference type="InterPro" id="IPR029063">
    <property type="entry name" value="SAM-dependent_MTases_sf"/>
</dbReference>
<proteinExistence type="predicted"/>
<dbReference type="OMA" id="MDTFCAH"/>
<dbReference type="HOGENOM" id="CLU_843052_0_0_1"/>
<dbReference type="CDD" id="cd02440">
    <property type="entry name" value="AdoMet_MTases"/>
    <property type="match status" value="1"/>
</dbReference>
<reference evidence="2 3" key="1">
    <citation type="journal article" date="2007" name="Proc. Natl. Acad. Sci. U.S.A.">
        <title>The tiny eukaryote Ostreococcus provides genomic insights into the paradox of plankton speciation.</title>
        <authorList>
            <person name="Palenik B."/>
            <person name="Grimwood J."/>
            <person name="Aerts A."/>
            <person name="Rouze P."/>
            <person name="Salamov A."/>
            <person name="Putnam N."/>
            <person name="Dupont C."/>
            <person name="Jorgensen R."/>
            <person name="Derelle E."/>
            <person name="Rombauts S."/>
            <person name="Zhou K."/>
            <person name="Otillar R."/>
            <person name="Merchant S.S."/>
            <person name="Podell S."/>
            <person name="Gaasterland T."/>
            <person name="Napoli C."/>
            <person name="Gendler K."/>
            <person name="Manuell A."/>
            <person name="Tai V."/>
            <person name="Vallon O."/>
            <person name="Piganeau G."/>
            <person name="Jancek S."/>
            <person name="Heijde M."/>
            <person name="Jabbari K."/>
            <person name="Bowler C."/>
            <person name="Lohr M."/>
            <person name="Robbens S."/>
            <person name="Werner G."/>
            <person name="Dubchak I."/>
            <person name="Pazour G.J."/>
            <person name="Ren Q."/>
            <person name="Paulsen I."/>
            <person name="Delwiche C."/>
            <person name="Schmutz J."/>
            <person name="Rokhsar D."/>
            <person name="Van de Peer Y."/>
            <person name="Moreau H."/>
            <person name="Grigoriev I.V."/>
        </authorList>
    </citation>
    <scope>NUCLEOTIDE SEQUENCE [LARGE SCALE GENOMIC DNA]</scope>
    <source>
        <strain evidence="2 3">CCE9901</strain>
    </source>
</reference>
<feature type="signal peptide" evidence="1">
    <location>
        <begin position="1"/>
        <end position="31"/>
    </location>
</feature>
<gene>
    <name evidence="2" type="ORF">OSTLU_15226</name>
</gene>
<protein>
    <recommendedName>
        <fullName evidence="4">Methyltransferase type 11 domain-containing protein</fullName>
    </recommendedName>
</protein>
<dbReference type="Gene3D" id="3.40.50.150">
    <property type="entry name" value="Vaccinia Virus protein VP39"/>
    <property type="match status" value="1"/>
</dbReference>
<dbReference type="AlphaFoldDB" id="A4RWS2"/>
<organism evidence="2 3">
    <name type="scientific">Ostreococcus lucimarinus (strain CCE9901)</name>
    <dbReference type="NCBI Taxonomy" id="436017"/>
    <lineage>
        <taxon>Eukaryota</taxon>
        <taxon>Viridiplantae</taxon>
        <taxon>Chlorophyta</taxon>
        <taxon>Mamiellophyceae</taxon>
        <taxon>Mamiellales</taxon>
        <taxon>Bathycoccaceae</taxon>
        <taxon>Ostreococcus</taxon>
    </lineage>
</organism>
<dbReference type="KEGG" id="olu:OSTLU_15226"/>
<dbReference type="Proteomes" id="UP000001568">
    <property type="component" value="Chromosome 4"/>
</dbReference>
<sequence>MALSRVVARPRRCRPTLFVLVAVACATLTWAHRAASKDANATTFVRPDGARVRAPPAPPSALASWFARGRAEDDDDETRAVTIGEAEMRATCGACEGMGAFVRAAAGRRRDARGLELACGTGTFLREMRERGFKIVGVDPRIARTRDRGGDLAAKGVATAASLRRLPYRRAFFDYVVAFETFGKMEMKATKENVDPVINEATRVAKKGAMMVFALAKTLDGGSPVGDEDETYQTRRWWMDTFCAHGWVEDREGYRKLITSEGSSSKRRVRRWFVLKRVKKVKKHGSCACFVPPGKDAESFCGGRGRPNARKEVKAFWKSLGRRRHQKPRG</sequence>
<evidence type="ECO:0000256" key="1">
    <source>
        <dbReference type="SAM" id="SignalP"/>
    </source>
</evidence>
<evidence type="ECO:0000313" key="3">
    <source>
        <dbReference type="Proteomes" id="UP000001568"/>
    </source>
</evidence>
<evidence type="ECO:0000313" key="2">
    <source>
        <dbReference type="EMBL" id="ABO95920.1"/>
    </source>
</evidence>
<dbReference type="EMBL" id="CP000584">
    <property type="protein sequence ID" value="ABO95920.1"/>
    <property type="molecule type" value="Genomic_DNA"/>
</dbReference>
<dbReference type="OrthoDB" id="10570705at2759"/>
<dbReference type="Gramene" id="ABO95920">
    <property type="protein sequence ID" value="ABO95920"/>
    <property type="gene ID" value="OSTLU_15226"/>
</dbReference>
<keyword evidence="1" id="KW-0732">Signal</keyword>
<dbReference type="RefSeq" id="XP_001417627.1">
    <property type="nucleotide sequence ID" value="XM_001417590.1"/>
</dbReference>
<dbReference type="Pfam" id="PF13489">
    <property type="entry name" value="Methyltransf_23"/>
    <property type="match status" value="1"/>
</dbReference>
<name>A4RWS2_OSTLU</name>
<dbReference type="GeneID" id="5001646"/>
<dbReference type="SUPFAM" id="SSF53335">
    <property type="entry name" value="S-adenosyl-L-methionine-dependent methyltransferases"/>
    <property type="match status" value="1"/>
</dbReference>
<keyword evidence="3" id="KW-1185">Reference proteome</keyword>
<feature type="chain" id="PRO_5002672000" description="Methyltransferase type 11 domain-containing protein" evidence="1">
    <location>
        <begin position="32"/>
        <end position="330"/>
    </location>
</feature>
<accession>A4RWS2</accession>
<evidence type="ECO:0008006" key="4">
    <source>
        <dbReference type="Google" id="ProtNLM"/>
    </source>
</evidence>
<dbReference type="PROSITE" id="PS51257">
    <property type="entry name" value="PROKAR_LIPOPROTEIN"/>
    <property type="match status" value="1"/>
</dbReference>